<dbReference type="EMBL" id="CP055263">
    <property type="protein sequence ID" value="QNF30375.1"/>
    <property type="molecule type" value="Genomic_DNA"/>
</dbReference>
<accession>A0ABX6S8E9</accession>
<name>A0ABX6S8E9_9BACI</name>
<protein>
    <submittedName>
        <fullName evidence="2">Uncharacterized protein</fullName>
    </submittedName>
</protein>
<feature type="transmembrane region" description="Helical" evidence="1">
    <location>
        <begin position="7"/>
        <end position="40"/>
    </location>
</feature>
<reference evidence="2 3" key="1">
    <citation type="submission" date="2020-06" db="EMBL/GenBank/DDBJ databases">
        <title>Metabacillus dokdonensis sp. nov., isolated from the rhizosphere of Elymus tsukushiensis, a plant native to the Dokdo Islands, Republic of Korea.</title>
        <authorList>
            <person name="Lee S.Y."/>
            <person name="Hwang Y.J."/>
            <person name="Son J.S."/>
            <person name="Ghim S.Y."/>
        </authorList>
    </citation>
    <scope>NUCLEOTIDE SEQUENCE [LARGE SCALE GENOMIC DNA]</scope>
    <source>
        <strain evidence="2 3">KUDC1714</strain>
    </source>
</reference>
<evidence type="ECO:0000313" key="3">
    <source>
        <dbReference type="Proteomes" id="UP000515490"/>
    </source>
</evidence>
<keyword evidence="3" id="KW-1185">Reference proteome</keyword>
<keyword evidence="1" id="KW-0472">Membrane</keyword>
<keyword evidence="1" id="KW-1133">Transmembrane helix</keyword>
<evidence type="ECO:0000313" key="2">
    <source>
        <dbReference type="EMBL" id="QNF30375.1"/>
    </source>
</evidence>
<organism evidence="2 3">
    <name type="scientific">Metabacillus elymi</name>
    <dbReference type="NCBI Taxonomy" id="2745198"/>
    <lineage>
        <taxon>Bacteria</taxon>
        <taxon>Bacillati</taxon>
        <taxon>Bacillota</taxon>
        <taxon>Bacilli</taxon>
        <taxon>Bacillales</taxon>
        <taxon>Bacillaceae</taxon>
        <taxon>Metabacillus</taxon>
    </lineage>
</organism>
<evidence type="ECO:0000256" key="1">
    <source>
        <dbReference type="SAM" id="Phobius"/>
    </source>
</evidence>
<sequence>MKSAKGLFILGALIFPIGIYLASYTSIGVLLGIIGGMLIFFSAPSLTL</sequence>
<proteinExistence type="predicted"/>
<keyword evidence="1" id="KW-0812">Transmembrane</keyword>
<dbReference type="Proteomes" id="UP000515490">
    <property type="component" value="Chromosome"/>
</dbReference>
<gene>
    <name evidence="2" type="ORF">HUW50_24640</name>
</gene>
<dbReference type="RefSeq" id="WP_157094297.1">
    <property type="nucleotide sequence ID" value="NZ_CP055263.1"/>
</dbReference>